<dbReference type="Proteomes" id="UP000095380">
    <property type="component" value="Unassembled WGS sequence"/>
</dbReference>
<dbReference type="EMBL" id="CYYM01000020">
    <property type="protein sequence ID" value="CUO58715.1"/>
    <property type="molecule type" value="Genomic_DNA"/>
</dbReference>
<organism evidence="2 3">
    <name type="scientific">Dorea longicatena</name>
    <dbReference type="NCBI Taxonomy" id="88431"/>
    <lineage>
        <taxon>Bacteria</taxon>
        <taxon>Bacillati</taxon>
        <taxon>Bacillota</taxon>
        <taxon>Clostridia</taxon>
        <taxon>Lachnospirales</taxon>
        <taxon>Lachnospiraceae</taxon>
        <taxon>Dorea</taxon>
    </lineage>
</organism>
<feature type="region of interest" description="Disordered" evidence="1">
    <location>
        <begin position="1"/>
        <end position="37"/>
    </location>
</feature>
<dbReference type="AlphaFoldDB" id="A0A174GE68"/>
<feature type="compositionally biased region" description="Polar residues" evidence="1">
    <location>
        <begin position="16"/>
        <end position="37"/>
    </location>
</feature>
<protein>
    <submittedName>
        <fullName evidence="2">Uncharacterized protein</fullName>
    </submittedName>
</protein>
<sequence>MVTFSLKEREKKMNKKSSGQKLSTQASKIMRSNNSSQIQKSLAASVLSQRNTGKITGKAMEAKASMVMNSNKYSGTTKSLAASVLSQSDKNR</sequence>
<name>A0A174GE68_9FIRM</name>
<evidence type="ECO:0000313" key="2">
    <source>
        <dbReference type="EMBL" id="CUO58715.1"/>
    </source>
</evidence>
<feature type="compositionally biased region" description="Basic and acidic residues" evidence="1">
    <location>
        <begin position="1"/>
        <end position="11"/>
    </location>
</feature>
<evidence type="ECO:0000313" key="3">
    <source>
        <dbReference type="Proteomes" id="UP000095380"/>
    </source>
</evidence>
<gene>
    <name evidence="2" type="ORF">ERS852408_02497</name>
</gene>
<evidence type="ECO:0000256" key="1">
    <source>
        <dbReference type="SAM" id="MobiDB-lite"/>
    </source>
</evidence>
<proteinExistence type="predicted"/>
<accession>A0A174GE68</accession>
<reference evidence="2 3" key="1">
    <citation type="submission" date="2015-09" db="EMBL/GenBank/DDBJ databases">
        <authorList>
            <consortium name="Pathogen Informatics"/>
        </authorList>
    </citation>
    <scope>NUCLEOTIDE SEQUENCE [LARGE SCALE GENOMIC DNA]</scope>
    <source>
        <strain evidence="2 3">2789STDY5608851</strain>
    </source>
</reference>